<keyword evidence="1 3" id="KW-0378">Hydrolase</keyword>
<dbReference type="EMBL" id="RZHD01000005">
    <property type="protein sequence ID" value="RUR46388.1"/>
    <property type="molecule type" value="Genomic_DNA"/>
</dbReference>
<dbReference type="InterPro" id="IPR049492">
    <property type="entry name" value="BD-FAE-like_dom"/>
</dbReference>
<dbReference type="OrthoDB" id="9771666at2"/>
<dbReference type="InterPro" id="IPR029058">
    <property type="entry name" value="AB_hydrolase_fold"/>
</dbReference>
<name>A0A433LCH7_9GAMM</name>
<dbReference type="PANTHER" id="PTHR48081:SF6">
    <property type="entry name" value="PEPTIDASE S9 PROLYL OLIGOPEPTIDASE CATALYTIC DOMAIN-CONTAINING PROTEIN"/>
    <property type="match status" value="1"/>
</dbReference>
<dbReference type="AlphaFoldDB" id="A0A433LCH7"/>
<evidence type="ECO:0000313" key="4">
    <source>
        <dbReference type="Proteomes" id="UP000286912"/>
    </source>
</evidence>
<sequence length="312" mass="33664">MAYALQHEAVLPLWDGQPEGIPDGLTPLVEDRSKNLFRPDRALTGIVEPSLTAWIPERPNGTSIIIAPGGSYRRVVLDKEGIEIAKALAPLGITSFLLTYRLPGEGHANRADAPLADAQRAMRLVRGHADEWGLDPERIGFLGFSAAGHLGASLATGYDQATYEVDEAEQAVSARPDFVALVYPVVTMQDEDVHEGSRTALLGNSPTSQQKLDRSPEVHVTADSPETFLVLADDDPSVPPANAVAFYSALHEAGVKAELHIFRDGGHGFGISGAKSKPVAGWPRLLAEWMTQIGVMPETLTQVIPEQSERKR</sequence>
<feature type="domain" description="BD-FAE-like" evidence="2">
    <location>
        <begin position="83"/>
        <end position="250"/>
    </location>
</feature>
<proteinExistence type="predicted"/>
<evidence type="ECO:0000259" key="2">
    <source>
        <dbReference type="Pfam" id="PF20434"/>
    </source>
</evidence>
<dbReference type="Gene3D" id="3.40.50.1820">
    <property type="entry name" value="alpha/beta hydrolase"/>
    <property type="match status" value="1"/>
</dbReference>
<organism evidence="3 4">
    <name type="scientific">Vreelandella populi</name>
    <dbReference type="NCBI Taxonomy" id="2498858"/>
    <lineage>
        <taxon>Bacteria</taxon>
        <taxon>Pseudomonadati</taxon>
        <taxon>Pseudomonadota</taxon>
        <taxon>Gammaproteobacteria</taxon>
        <taxon>Oceanospirillales</taxon>
        <taxon>Halomonadaceae</taxon>
        <taxon>Vreelandella</taxon>
    </lineage>
</organism>
<evidence type="ECO:0000256" key="1">
    <source>
        <dbReference type="ARBA" id="ARBA00022801"/>
    </source>
</evidence>
<dbReference type="Proteomes" id="UP000286912">
    <property type="component" value="Unassembled WGS sequence"/>
</dbReference>
<comment type="caution">
    <text evidence="3">The sequence shown here is derived from an EMBL/GenBank/DDBJ whole genome shotgun (WGS) entry which is preliminary data.</text>
</comment>
<dbReference type="RefSeq" id="WP_126950458.1">
    <property type="nucleotide sequence ID" value="NZ_RZHD01000005.1"/>
</dbReference>
<dbReference type="SUPFAM" id="SSF53474">
    <property type="entry name" value="alpha/beta-Hydrolases"/>
    <property type="match status" value="1"/>
</dbReference>
<dbReference type="Pfam" id="PF20434">
    <property type="entry name" value="BD-FAE"/>
    <property type="match status" value="1"/>
</dbReference>
<keyword evidence="4" id="KW-1185">Reference proteome</keyword>
<dbReference type="InterPro" id="IPR050300">
    <property type="entry name" value="GDXG_lipolytic_enzyme"/>
</dbReference>
<reference evidence="3 4" key="1">
    <citation type="submission" date="2018-12" db="EMBL/GenBank/DDBJ databases">
        <title>three novel Halomonas strain isolated from plants.</title>
        <authorList>
            <person name="Sun C."/>
        </authorList>
    </citation>
    <scope>NUCLEOTIDE SEQUENCE [LARGE SCALE GENOMIC DNA]</scope>
    <source>
        <strain evidence="3 4">RC</strain>
    </source>
</reference>
<gene>
    <name evidence="3" type="ORF">ELY37_10440</name>
</gene>
<dbReference type="PANTHER" id="PTHR48081">
    <property type="entry name" value="AB HYDROLASE SUPERFAMILY PROTEIN C4A8.06C"/>
    <property type="match status" value="1"/>
</dbReference>
<evidence type="ECO:0000313" key="3">
    <source>
        <dbReference type="EMBL" id="RUR46388.1"/>
    </source>
</evidence>
<accession>A0A433LCH7</accession>
<dbReference type="GO" id="GO:0016787">
    <property type="term" value="F:hydrolase activity"/>
    <property type="evidence" value="ECO:0007669"/>
    <property type="project" value="UniProtKB-KW"/>
</dbReference>
<protein>
    <submittedName>
        <fullName evidence="3">Alpha/beta hydrolase</fullName>
    </submittedName>
</protein>